<sequence>MSRRRKRNHTPENQDRWMITYSDLITLLLIFFVIMYAMSNINTIKFMSLSQSLAAALHHNDQIPLNGTGTTALITAANPTSGDQSTTKGSASQDQQLDNLYTQVKSYITAHHLQGNVTILNQQRGVQITLRDVVLFESGQATIKPQARQLIAGLVPFFKAVPNNIVIEGYTDNRPIDTPEFPSNWELSSARAIGVVRLLAADGIDPARLSGVGYGQYHPVVPNDTPEHRQMNRRINIVILRTGTSPDTSASTSASTASATSSLEALANGTSAAANAAN</sequence>
<keyword evidence="6 7" id="KW-0472">Membrane</keyword>
<dbReference type="Gene3D" id="3.30.1330.60">
    <property type="entry name" value="OmpA-like domain"/>
    <property type="match status" value="1"/>
</dbReference>
<dbReference type="RefSeq" id="WP_274454448.1">
    <property type="nucleotide sequence ID" value="NZ_CP067097.1"/>
</dbReference>
<dbReference type="PANTHER" id="PTHR30329:SF21">
    <property type="entry name" value="LIPOPROTEIN YIAD-RELATED"/>
    <property type="match status" value="1"/>
</dbReference>
<keyword evidence="5 9" id="KW-1133">Transmembrane helix</keyword>
<keyword evidence="12" id="KW-1185">Reference proteome</keyword>
<dbReference type="EMBL" id="JAUSTP010000039">
    <property type="protein sequence ID" value="MDQ0191356.1"/>
    <property type="molecule type" value="Genomic_DNA"/>
</dbReference>
<evidence type="ECO:0000256" key="9">
    <source>
        <dbReference type="SAM" id="Phobius"/>
    </source>
</evidence>
<feature type="region of interest" description="Disordered" evidence="8">
    <location>
        <begin position="74"/>
        <end position="94"/>
    </location>
</feature>
<dbReference type="SUPFAM" id="SSF103088">
    <property type="entry name" value="OmpA-like"/>
    <property type="match status" value="1"/>
</dbReference>
<accession>A0ABT9XNT4</accession>
<dbReference type="Proteomes" id="UP001232973">
    <property type="component" value="Unassembled WGS sequence"/>
</dbReference>
<evidence type="ECO:0000256" key="3">
    <source>
        <dbReference type="ARBA" id="ARBA00022475"/>
    </source>
</evidence>
<organism evidence="11 12">
    <name type="scientific">Alicyclobacillus cycloheptanicus</name>
    <dbReference type="NCBI Taxonomy" id="1457"/>
    <lineage>
        <taxon>Bacteria</taxon>
        <taxon>Bacillati</taxon>
        <taxon>Bacillota</taxon>
        <taxon>Bacilli</taxon>
        <taxon>Bacillales</taxon>
        <taxon>Alicyclobacillaceae</taxon>
        <taxon>Alicyclobacillus</taxon>
    </lineage>
</organism>
<reference evidence="11 12" key="1">
    <citation type="submission" date="2023-07" db="EMBL/GenBank/DDBJ databases">
        <title>Genomic Encyclopedia of Type Strains, Phase IV (KMG-IV): sequencing the most valuable type-strain genomes for metagenomic binning, comparative biology and taxonomic classification.</title>
        <authorList>
            <person name="Goeker M."/>
        </authorList>
    </citation>
    <scope>NUCLEOTIDE SEQUENCE [LARGE SCALE GENOMIC DNA]</scope>
    <source>
        <strain evidence="11 12">DSM 4006</strain>
    </source>
</reference>
<dbReference type="Pfam" id="PF13677">
    <property type="entry name" value="MotB_plug"/>
    <property type="match status" value="1"/>
</dbReference>
<dbReference type="CDD" id="cd07185">
    <property type="entry name" value="OmpA_C-like"/>
    <property type="match status" value="1"/>
</dbReference>
<dbReference type="Pfam" id="PF00691">
    <property type="entry name" value="OmpA"/>
    <property type="match status" value="1"/>
</dbReference>
<evidence type="ECO:0000259" key="10">
    <source>
        <dbReference type="PROSITE" id="PS51123"/>
    </source>
</evidence>
<evidence type="ECO:0000313" key="12">
    <source>
        <dbReference type="Proteomes" id="UP001232973"/>
    </source>
</evidence>
<evidence type="ECO:0000256" key="6">
    <source>
        <dbReference type="ARBA" id="ARBA00023136"/>
    </source>
</evidence>
<evidence type="ECO:0000313" key="11">
    <source>
        <dbReference type="EMBL" id="MDQ0191356.1"/>
    </source>
</evidence>
<evidence type="ECO:0000256" key="7">
    <source>
        <dbReference type="PROSITE-ProRule" id="PRU00473"/>
    </source>
</evidence>
<evidence type="ECO:0000256" key="5">
    <source>
        <dbReference type="ARBA" id="ARBA00022989"/>
    </source>
</evidence>
<dbReference type="InterPro" id="IPR036737">
    <property type="entry name" value="OmpA-like_sf"/>
</dbReference>
<comment type="similarity">
    <text evidence="2">Belongs to the MotB family.</text>
</comment>
<dbReference type="InterPro" id="IPR006665">
    <property type="entry name" value="OmpA-like"/>
</dbReference>
<evidence type="ECO:0000256" key="4">
    <source>
        <dbReference type="ARBA" id="ARBA00022692"/>
    </source>
</evidence>
<dbReference type="PANTHER" id="PTHR30329">
    <property type="entry name" value="STATOR ELEMENT OF FLAGELLAR MOTOR COMPLEX"/>
    <property type="match status" value="1"/>
</dbReference>
<dbReference type="PROSITE" id="PS51123">
    <property type="entry name" value="OMPA_2"/>
    <property type="match status" value="1"/>
</dbReference>
<keyword evidence="3" id="KW-1003">Cell membrane</keyword>
<keyword evidence="4 9" id="KW-0812">Transmembrane</keyword>
<name>A0ABT9XNT4_9BACL</name>
<dbReference type="InterPro" id="IPR025713">
    <property type="entry name" value="MotB-like_N_dom"/>
</dbReference>
<feature type="transmembrane region" description="Helical" evidence="9">
    <location>
        <begin position="21"/>
        <end position="38"/>
    </location>
</feature>
<comment type="subcellular location">
    <subcellularLocation>
        <location evidence="1">Cell membrane</location>
        <topology evidence="1">Single-pass membrane protein</topology>
    </subcellularLocation>
</comment>
<protein>
    <submittedName>
        <fullName evidence="11">Chemotaxis protein MotB</fullName>
    </submittedName>
</protein>
<dbReference type="InterPro" id="IPR050330">
    <property type="entry name" value="Bact_OuterMem_StrucFunc"/>
</dbReference>
<feature type="domain" description="OmpA-like" evidence="10">
    <location>
        <begin position="123"/>
        <end position="243"/>
    </location>
</feature>
<gene>
    <name evidence="11" type="ORF">J2S03_003227</name>
</gene>
<evidence type="ECO:0000256" key="8">
    <source>
        <dbReference type="SAM" id="MobiDB-lite"/>
    </source>
</evidence>
<comment type="caution">
    <text evidence="11">The sequence shown here is derived from an EMBL/GenBank/DDBJ whole genome shotgun (WGS) entry which is preliminary data.</text>
</comment>
<evidence type="ECO:0000256" key="2">
    <source>
        <dbReference type="ARBA" id="ARBA00008914"/>
    </source>
</evidence>
<evidence type="ECO:0000256" key="1">
    <source>
        <dbReference type="ARBA" id="ARBA00004162"/>
    </source>
</evidence>
<proteinExistence type="inferred from homology"/>